<name>A0A822Z6P6_NELNU</name>
<protein>
    <submittedName>
        <fullName evidence="1">Uncharacterized protein</fullName>
    </submittedName>
</protein>
<dbReference type="EMBL" id="DUZY01000006">
    <property type="protein sequence ID" value="DAD42024.1"/>
    <property type="molecule type" value="Genomic_DNA"/>
</dbReference>
<organism evidence="1 2">
    <name type="scientific">Nelumbo nucifera</name>
    <name type="common">Sacred lotus</name>
    <dbReference type="NCBI Taxonomy" id="4432"/>
    <lineage>
        <taxon>Eukaryota</taxon>
        <taxon>Viridiplantae</taxon>
        <taxon>Streptophyta</taxon>
        <taxon>Embryophyta</taxon>
        <taxon>Tracheophyta</taxon>
        <taxon>Spermatophyta</taxon>
        <taxon>Magnoliopsida</taxon>
        <taxon>Proteales</taxon>
        <taxon>Nelumbonaceae</taxon>
        <taxon>Nelumbo</taxon>
    </lineage>
</organism>
<comment type="caution">
    <text evidence="1">The sequence shown here is derived from an EMBL/GenBank/DDBJ whole genome shotgun (WGS) entry which is preliminary data.</text>
</comment>
<sequence>MFGNSLVVSNKVEGLQLLWKLMQENLVTNNHYLHQSAKDAYNSYYMKWVQ</sequence>
<accession>A0A822Z6P6</accession>
<dbReference type="Proteomes" id="UP000607653">
    <property type="component" value="Unassembled WGS sequence"/>
</dbReference>
<reference evidence="1 2" key="1">
    <citation type="journal article" date="2020" name="Mol. Biol. Evol.">
        <title>Distinct Expression and Methylation Patterns for Genes with Different Fates following a Single Whole-Genome Duplication in Flowering Plants.</title>
        <authorList>
            <person name="Shi T."/>
            <person name="Rahmani R.S."/>
            <person name="Gugger P.F."/>
            <person name="Wang M."/>
            <person name="Li H."/>
            <person name="Zhang Y."/>
            <person name="Li Z."/>
            <person name="Wang Q."/>
            <person name="Van de Peer Y."/>
            <person name="Marchal K."/>
            <person name="Chen J."/>
        </authorList>
    </citation>
    <scope>NUCLEOTIDE SEQUENCE [LARGE SCALE GENOMIC DNA]</scope>
    <source>
        <tissue evidence="1">Leaf</tissue>
    </source>
</reference>
<keyword evidence="2" id="KW-1185">Reference proteome</keyword>
<dbReference type="AlphaFoldDB" id="A0A822Z6P6"/>
<evidence type="ECO:0000313" key="2">
    <source>
        <dbReference type="Proteomes" id="UP000607653"/>
    </source>
</evidence>
<proteinExistence type="predicted"/>
<gene>
    <name evidence="1" type="ORF">HUJ06_000255</name>
</gene>
<evidence type="ECO:0000313" key="1">
    <source>
        <dbReference type="EMBL" id="DAD42024.1"/>
    </source>
</evidence>